<dbReference type="SUPFAM" id="SSF53850">
    <property type="entry name" value="Periplasmic binding protein-like II"/>
    <property type="match status" value="1"/>
</dbReference>
<dbReference type="Gene3D" id="3.40.190.10">
    <property type="entry name" value="Periplasmic binding protein-like II"/>
    <property type="match status" value="2"/>
</dbReference>
<dbReference type="CDD" id="cd01004">
    <property type="entry name" value="PBP2_MidA_like"/>
    <property type="match status" value="1"/>
</dbReference>
<feature type="domain" description="Solute-binding protein family 3/N-terminal" evidence="3">
    <location>
        <begin position="63"/>
        <end position="290"/>
    </location>
</feature>
<dbReference type="RefSeq" id="WP_007571927.1">
    <property type="nucleotide sequence ID" value="NZ_AGUD01000053.1"/>
</dbReference>
<sequence length="304" mass="31336">MRNRTLRALAATAVLATAVGGCGSDDKKDTTSTGTGGGGSATGLQLDPAIAAKVPADVKAKGTITVGSDPTYAPSEFLADDGKTIIGLDPDIGHALGTITGLKFDYVKAGFDAILPGLKSKKYDIGMSSFTDTKEREQEFDFVTYFVAGSSFFVKAQGGPAINTLADLCGHKVAVEKGTTQQDDSTAQAKKCASEGKPKLDLQTYPDQNGANQALVSGRADVGLADSPVADYQVKQAAGQFKLSGKPYGTAPYGIALPKGSKLAPVLQEALKKLIASPQYAAILKKWGVDSGAITEPVINGAES</sequence>
<evidence type="ECO:0000256" key="2">
    <source>
        <dbReference type="SAM" id="MobiDB-lite"/>
    </source>
</evidence>
<name>H0E2X7_9ACTN</name>
<dbReference type="OrthoDB" id="4577708at2"/>
<dbReference type="EMBL" id="AGUD01000053">
    <property type="protein sequence ID" value="EHN11963.1"/>
    <property type="molecule type" value="Genomic_DNA"/>
</dbReference>
<dbReference type="PANTHER" id="PTHR35936:SF17">
    <property type="entry name" value="ARGININE-BINDING EXTRACELLULAR PROTEIN ARTP"/>
    <property type="match status" value="1"/>
</dbReference>
<dbReference type="PATRIC" id="fig|1097667.3.peg.1145"/>
<dbReference type="InterPro" id="IPR001638">
    <property type="entry name" value="Solute-binding_3/MltF_N"/>
</dbReference>
<evidence type="ECO:0000256" key="1">
    <source>
        <dbReference type="ARBA" id="ARBA00022729"/>
    </source>
</evidence>
<dbReference type="Proteomes" id="UP000005143">
    <property type="component" value="Unassembled WGS sequence"/>
</dbReference>
<feature type="region of interest" description="Disordered" evidence="2">
    <location>
        <begin position="22"/>
        <end position="41"/>
    </location>
</feature>
<dbReference type="SMART" id="SM00062">
    <property type="entry name" value="PBPb"/>
    <property type="match status" value="1"/>
</dbReference>
<dbReference type="PROSITE" id="PS51257">
    <property type="entry name" value="PROKAR_LIPOPROTEIN"/>
    <property type="match status" value="1"/>
</dbReference>
<evidence type="ECO:0000313" key="4">
    <source>
        <dbReference type="EMBL" id="EHN11963.1"/>
    </source>
</evidence>
<gene>
    <name evidence="4" type="ORF">PAI11_11470</name>
</gene>
<evidence type="ECO:0000313" key="5">
    <source>
        <dbReference type="Proteomes" id="UP000005143"/>
    </source>
</evidence>
<evidence type="ECO:0000259" key="3">
    <source>
        <dbReference type="SMART" id="SM00062"/>
    </source>
</evidence>
<comment type="caution">
    <text evidence="4">The sequence shown here is derived from an EMBL/GenBank/DDBJ whole genome shotgun (WGS) entry which is preliminary data.</text>
</comment>
<dbReference type="AlphaFoldDB" id="H0E2X7"/>
<dbReference type="Pfam" id="PF00497">
    <property type="entry name" value="SBP_bac_3"/>
    <property type="match status" value="1"/>
</dbReference>
<reference evidence="4 5" key="1">
    <citation type="journal article" date="2013" name="Biodegradation">
        <title>Quantitative proteomic analysis of ibuprofen-degrading Patulibacter sp. strain I11.</title>
        <authorList>
            <person name="Almeida B."/>
            <person name="Kjeldal H."/>
            <person name="Lolas I."/>
            <person name="Knudsen A.D."/>
            <person name="Carvalho G."/>
            <person name="Nielsen K.L."/>
            <person name="Barreto Crespo M.T."/>
            <person name="Stensballe A."/>
            <person name="Nielsen J.L."/>
        </authorList>
    </citation>
    <scope>NUCLEOTIDE SEQUENCE [LARGE SCALE GENOMIC DNA]</scope>
    <source>
        <strain evidence="4 5">I11</strain>
    </source>
</reference>
<keyword evidence="5" id="KW-1185">Reference proteome</keyword>
<keyword evidence="1" id="KW-0732">Signal</keyword>
<dbReference type="PANTHER" id="PTHR35936">
    <property type="entry name" value="MEMBRANE-BOUND LYTIC MUREIN TRANSGLYCOSYLASE F"/>
    <property type="match status" value="1"/>
</dbReference>
<organism evidence="4 5">
    <name type="scientific">Patulibacter medicamentivorans</name>
    <dbReference type="NCBI Taxonomy" id="1097667"/>
    <lineage>
        <taxon>Bacteria</taxon>
        <taxon>Bacillati</taxon>
        <taxon>Actinomycetota</taxon>
        <taxon>Thermoleophilia</taxon>
        <taxon>Solirubrobacterales</taxon>
        <taxon>Patulibacteraceae</taxon>
        <taxon>Patulibacter</taxon>
    </lineage>
</organism>
<proteinExistence type="predicted"/>
<accession>H0E2X7</accession>
<protein>
    <submittedName>
        <fullName evidence="4">Putative arginine transport protein (ABC superfamily)</fullName>
    </submittedName>
</protein>